<name>A0A9P6GIT6_9PLEO</name>
<keyword evidence="3" id="KW-1185">Reference proteome</keyword>
<evidence type="ECO:0000313" key="2">
    <source>
        <dbReference type="EMBL" id="KAF9735200.1"/>
    </source>
</evidence>
<feature type="compositionally biased region" description="Basic and acidic residues" evidence="1">
    <location>
        <begin position="258"/>
        <end position="279"/>
    </location>
</feature>
<dbReference type="OrthoDB" id="5429993at2759"/>
<protein>
    <submittedName>
        <fullName evidence="2">Uncharacterized protein</fullName>
    </submittedName>
</protein>
<feature type="compositionally biased region" description="Polar residues" evidence="1">
    <location>
        <begin position="89"/>
        <end position="102"/>
    </location>
</feature>
<sequence>MPIPTPSSTAKPRSLLNRAKSTYTRAERPGQPASDASRVHARPDSQNTPLEEANVETRNRWSLLPQRGLARAVPRAKGVTEAEPYHDATGSNTIANGATAQHANAGEAKQTRPRPRSFYQTRASQQDTVASQSSHLTDANKPPASAGLSRTQSLKRPIVASQSMPPPSRPLHSRTQSTSTPIGARKETGEAGKPATRVERPKSLVMASGHTRALSNAPTETAAGLSRTSARQDGLKRSASTRAKLGLPHGRATASTSREPEDSVQAKEPREALKQESRKLERPAFSTLQQHFTPRKTGKAPTSTFIHAPEPVNHALPPEIVALQIELLQLHLLHEPSAFSMRQWELSAQKALRIKFDEVASLNQIMQEKERFGREQKNLLAFREWNGSNAISGLVAHIQALSAPLHELPSLLDAGGRFFNLVEAFSKWLSRADQVWSDRDGSAGNGDAMQSLSGLGDAWKEAHAAMTRKLIAYSRHLDGLPPIVPGSSIAHIVTRCQALVEGLLSELQVMQATEADVVSREEHWVEQRLRTIAQDIDVDSETDEEAWRLY</sequence>
<evidence type="ECO:0000256" key="1">
    <source>
        <dbReference type="SAM" id="MobiDB-lite"/>
    </source>
</evidence>
<evidence type="ECO:0000313" key="3">
    <source>
        <dbReference type="Proteomes" id="UP000756921"/>
    </source>
</evidence>
<feature type="compositionally biased region" description="Polar residues" evidence="1">
    <location>
        <begin position="1"/>
        <end position="11"/>
    </location>
</feature>
<proteinExistence type="predicted"/>
<gene>
    <name evidence="2" type="ORF">PMIN01_06605</name>
</gene>
<feature type="compositionally biased region" description="Polar residues" evidence="1">
    <location>
        <begin position="118"/>
        <end position="137"/>
    </location>
</feature>
<dbReference type="Proteomes" id="UP000756921">
    <property type="component" value="Unassembled WGS sequence"/>
</dbReference>
<organism evidence="2 3">
    <name type="scientific">Paraphaeosphaeria minitans</name>
    <dbReference type="NCBI Taxonomy" id="565426"/>
    <lineage>
        <taxon>Eukaryota</taxon>
        <taxon>Fungi</taxon>
        <taxon>Dikarya</taxon>
        <taxon>Ascomycota</taxon>
        <taxon>Pezizomycotina</taxon>
        <taxon>Dothideomycetes</taxon>
        <taxon>Pleosporomycetidae</taxon>
        <taxon>Pleosporales</taxon>
        <taxon>Massarineae</taxon>
        <taxon>Didymosphaeriaceae</taxon>
        <taxon>Paraphaeosphaeria</taxon>
    </lineage>
</organism>
<dbReference type="AlphaFoldDB" id="A0A9P6GIT6"/>
<dbReference type="EMBL" id="WJXW01000006">
    <property type="protein sequence ID" value="KAF9735200.1"/>
    <property type="molecule type" value="Genomic_DNA"/>
</dbReference>
<reference evidence="2" key="1">
    <citation type="journal article" date="2020" name="Mol. Plant Microbe Interact.">
        <title>Genome Sequence of the Biocontrol Agent Coniothyrium minitans strain Conio (IMI 134523).</title>
        <authorList>
            <person name="Patel D."/>
            <person name="Shittu T.A."/>
            <person name="Baroncelli R."/>
            <person name="Muthumeenakshi S."/>
            <person name="Osborne T.H."/>
            <person name="Janganan T.K."/>
            <person name="Sreenivasaprasad S."/>
        </authorList>
    </citation>
    <scope>NUCLEOTIDE SEQUENCE</scope>
    <source>
        <strain evidence="2">Conio</strain>
    </source>
</reference>
<feature type="region of interest" description="Disordered" evidence="1">
    <location>
        <begin position="1"/>
        <end position="279"/>
    </location>
</feature>
<feature type="compositionally biased region" description="Basic and acidic residues" evidence="1">
    <location>
        <begin position="184"/>
        <end position="202"/>
    </location>
</feature>
<comment type="caution">
    <text evidence="2">The sequence shown here is derived from an EMBL/GenBank/DDBJ whole genome shotgun (WGS) entry which is preliminary data.</text>
</comment>
<accession>A0A9P6GIT6</accession>